<comment type="similarity">
    <text evidence="2">Belongs to the peptidase C59 family.</text>
</comment>
<keyword evidence="4" id="KW-0443">Lipid metabolism</keyword>
<gene>
    <name evidence="11" type="primary">bsh</name>
    <name evidence="11" type="ORF">NE398_09440</name>
</gene>
<evidence type="ECO:0000256" key="6">
    <source>
        <dbReference type="ARBA" id="ARBA00044804"/>
    </source>
</evidence>
<dbReference type="GO" id="GO:0045302">
    <property type="term" value="F:choloylglycine hydrolase activity"/>
    <property type="evidence" value="ECO:0007669"/>
    <property type="project" value="UniProtKB-EC"/>
</dbReference>
<dbReference type="SUPFAM" id="SSF56235">
    <property type="entry name" value="N-terminal nucleophile aminohydrolases (Ntn hydrolases)"/>
    <property type="match status" value="1"/>
</dbReference>
<evidence type="ECO:0000259" key="10">
    <source>
        <dbReference type="Pfam" id="PF02275"/>
    </source>
</evidence>
<comment type="catalytic activity">
    <reaction evidence="8">
        <text>cholate + taurine = taurocholate + H2O</text>
        <dbReference type="Rhea" id="RHEA:47108"/>
        <dbReference type="ChEBI" id="CHEBI:15377"/>
        <dbReference type="ChEBI" id="CHEBI:29747"/>
        <dbReference type="ChEBI" id="CHEBI:36257"/>
        <dbReference type="ChEBI" id="CHEBI:507393"/>
    </reaction>
    <physiologicalReaction direction="right-to-left" evidence="8">
        <dbReference type="Rhea" id="RHEA:47110"/>
    </physiologicalReaction>
</comment>
<sequence length="330" mass="37281">MCTALTLETKEGYHLFGRNMDIEVSFNQSVALVPRNFTYKNRATNEMENTKYAMIGMGTIIDEHPCYAEAMNEKGLACAGLNFPRYSYWEEDVVDGKINIVPYDLILWALGNFECIEDLRGHLENLNLVARPVNENVPLPALHWIIYDAKGECLVVEKTKGGLSIFENKIGILTNAPTFDWHMTNLTQYMGVSSHQPSEIKWGDVELKALGQGAGGRGLPGDFSSPSRFVKATFLRSNAVVGDDYISAINEFFHILNSVAMVKGSVVTPQNLNDITQYTSCMLQEKGIYYYNTYNNSTINAIDMNKENLDAKEIKIFEYRDKPFVNFENR</sequence>
<feature type="domain" description="Choloylglycine hydrolase/NAAA C-terminal" evidence="10">
    <location>
        <begin position="2"/>
        <end position="317"/>
    </location>
</feature>
<evidence type="ECO:0000256" key="4">
    <source>
        <dbReference type="ARBA" id="ARBA00023098"/>
    </source>
</evidence>
<organism evidence="11 12">
    <name type="scientific">Clostridium tertium</name>
    <dbReference type="NCBI Taxonomy" id="1559"/>
    <lineage>
        <taxon>Bacteria</taxon>
        <taxon>Bacillati</taxon>
        <taxon>Bacillota</taxon>
        <taxon>Clostridia</taxon>
        <taxon>Eubacteriales</taxon>
        <taxon>Clostridiaceae</taxon>
        <taxon>Clostridium</taxon>
    </lineage>
</organism>
<dbReference type="PANTHER" id="PTHR35527">
    <property type="entry name" value="CHOLOYLGLYCINE HYDROLASE"/>
    <property type="match status" value="1"/>
</dbReference>
<dbReference type="InterPro" id="IPR047711">
    <property type="entry name" value="CBAH"/>
</dbReference>
<dbReference type="EMBL" id="JAMRYU010000009">
    <property type="protein sequence ID" value="MDC4240388.1"/>
    <property type="molecule type" value="Genomic_DNA"/>
</dbReference>
<protein>
    <recommendedName>
        <fullName evidence="5">choloylglycine hydrolase</fullName>
        <ecNumber evidence="5">3.5.1.24</ecNumber>
    </recommendedName>
    <alternativeName>
        <fullName evidence="6">Bile salt hydrolase</fullName>
    </alternativeName>
    <alternativeName>
        <fullName evidence="7">Choloylglycine hydrolase</fullName>
    </alternativeName>
</protein>
<evidence type="ECO:0000256" key="7">
    <source>
        <dbReference type="ARBA" id="ARBA00044806"/>
    </source>
</evidence>
<name>A0A9X3XK57_9CLOT</name>
<dbReference type="PANTHER" id="PTHR35527:SF2">
    <property type="entry name" value="HYDROLASE"/>
    <property type="match status" value="1"/>
</dbReference>
<dbReference type="GO" id="GO:0006629">
    <property type="term" value="P:lipid metabolic process"/>
    <property type="evidence" value="ECO:0007669"/>
    <property type="project" value="UniProtKB-KW"/>
</dbReference>
<evidence type="ECO:0000313" key="11">
    <source>
        <dbReference type="EMBL" id="MDC4240388.1"/>
    </source>
</evidence>
<dbReference type="InterPro" id="IPR029132">
    <property type="entry name" value="CBAH/NAAA_C"/>
</dbReference>
<comment type="catalytic activity">
    <reaction evidence="9">
        <text>taurodeoxycholate + H2O = deoxycholate + taurine</text>
        <dbReference type="Rhea" id="RHEA:47556"/>
        <dbReference type="ChEBI" id="CHEBI:15377"/>
        <dbReference type="ChEBI" id="CHEBI:23614"/>
        <dbReference type="ChEBI" id="CHEBI:36261"/>
        <dbReference type="ChEBI" id="CHEBI:507393"/>
    </reaction>
    <physiologicalReaction direction="left-to-right" evidence="9">
        <dbReference type="Rhea" id="RHEA:47557"/>
    </physiologicalReaction>
</comment>
<evidence type="ECO:0000256" key="1">
    <source>
        <dbReference type="ARBA" id="ARBA00004860"/>
    </source>
</evidence>
<dbReference type="NCBIfam" id="NF038245">
    <property type="entry name" value="bile_salt_hydro"/>
    <property type="match status" value="1"/>
</dbReference>
<reference evidence="11" key="1">
    <citation type="submission" date="2022-05" db="EMBL/GenBank/DDBJ databases">
        <title>Draft genome sequence of Clostridium tertium strain CP3 isolated from Peru.</title>
        <authorList>
            <person name="Hurtado R."/>
            <person name="Lima L."/>
            <person name="Sousa T."/>
            <person name="Jaiswal A.K."/>
            <person name="Tiwari S."/>
            <person name="Maturrano L."/>
            <person name="Brenig B."/>
            <person name="Azevedo V."/>
        </authorList>
    </citation>
    <scope>NUCLEOTIDE SEQUENCE</scope>
    <source>
        <strain evidence="11">CP3</strain>
    </source>
</reference>
<dbReference type="InterPro" id="IPR029055">
    <property type="entry name" value="Ntn_hydrolases_N"/>
</dbReference>
<dbReference type="AlphaFoldDB" id="A0A9X3XK57"/>
<accession>A0A9X3XK57</accession>
<evidence type="ECO:0000256" key="9">
    <source>
        <dbReference type="ARBA" id="ARBA00048897"/>
    </source>
</evidence>
<dbReference type="Gene3D" id="3.60.60.10">
    <property type="entry name" value="Penicillin V Acylase, Chain A"/>
    <property type="match status" value="1"/>
</dbReference>
<evidence type="ECO:0000256" key="5">
    <source>
        <dbReference type="ARBA" id="ARBA00044769"/>
    </source>
</evidence>
<proteinExistence type="inferred from homology"/>
<dbReference type="RefSeq" id="WP_008680754.1">
    <property type="nucleotide sequence ID" value="NZ_CABKOG010000003.1"/>
</dbReference>
<evidence type="ECO:0000313" key="12">
    <source>
        <dbReference type="Proteomes" id="UP001141183"/>
    </source>
</evidence>
<evidence type="ECO:0000256" key="3">
    <source>
        <dbReference type="ARBA" id="ARBA00022801"/>
    </source>
</evidence>
<keyword evidence="3 11" id="KW-0378">Hydrolase</keyword>
<dbReference type="CDD" id="cd00542">
    <property type="entry name" value="Ntn_PVA"/>
    <property type="match status" value="1"/>
</dbReference>
<keyword evidence="12" id="KW-1185">Reference proteome</keyword>
<comment type="caution">
    <text evidence="11">The sequence shown here is derived from an EMBL/GenBank/DDBJ whole genome shotgun (WGS) entry which is preliminary data.</text>
</comment>
<evidence type="ECO:0000256" key="8">
    <source>
        <dbReference type="ARBA" id="ARBA00047285"/>
    </source>
</evidence>
<dbReference type="EC" id="3.5.1.24" evidence="5"/>
<dbReference type="InterPro" id="IPR052193">
    <property type="entry name" value="Peptidase_C59"/>
</dbReference>
<dbReference type="Proteomes" id="UP001141183">
    <property type="component" value="Unassembled WGS sequence"/>
</dbReference>
<comment type="pathway">
    <text evidence="1">Lipid metabolism; bile acid biosynthesis.</text>
</comment>
<evidence type="ECO:0000256" key="2">
    <source>
        <dbReference type="ARBA" id="ARBA00006625"/>
    </source>
</evidence>
<dbReference type="Pfam" id="PF02275">
    <property type="entry name" value="CBAH"/>
    <property type="match status" value="1"/>
</dbReference>